<accession>A0A3B0V778</accession>
<evidence type="ECO:0000256" key="1">
    <source>
        <dbReference type="SAM" id="MobiDB-lite"/>
    </source>
</evidence>
<feature type="compositionally biased region" description="Pro residues" evidence="1">
    <location>
        <begin position="55"/>
        <end position="74"/>
    </location>
</feature>
<feature type="region of interest" description="Disordered" evidence="1">
    <location>
        <begin position="378"/>
        <end position="432"/>
    </location>
</feature>
<feature type="compositionally biased region" description="Acidic residues" evidence="1">
    <location>
        <begin position="403"/>
        <end position="415"/>
    </location>
</feature>
<dbReference type="AlphaFoldDB" id="A0A3B0V778"/>
<evidence type="ECO:0000313" key="2">
    <source>
        <dbReference type="EMBL" id="VAW39468.1"/>
    </source>
</evidence>
<organism evidence="2">
    <name type="scientific">hydrothermal vent metagenome</name>
    <dbReference type="NCBI Taxonomy" id="652676"/>
    <lineage>
        <taxon>unclassified sequences</taxon>
        <taxon>metagenomes</taxon>
        <taxon>ecological metagenomes</taxon>
    </lineage>
</organism>
<feature type="non-terminal residue" evidence="2">
    <location>
        <position position="1"/>
    </location>
</feature>
<name>A0A3B0V778_9ZZZZ</name>
<gene>
    <name evidence="2" type="ORF">MNBD_DELTA03-1732</name>
</gene>
<reference evidence="2" key="1">
    <citation type="submission" date="2018-06" db="EMBL/GenBank/DDBJ databases">
        <authorList>
            <person name="Zhirakovskaya E."/>
        </authorList>
    </citation>
    <scope>NUCLEOTIDE SEQUENCE</scope>
</reference>
<feature type="compositionally biased region" description="Basic and acidic residues" evidence="1">
    <location>
        <begin position="423"/>
        <end position="432"/>
    </location>
</feature>
<proteinExistence type="predicted"/>
<protein>
    <submittedName>
        <fullName evidence="2">Uncharacterized protein</fullName>
    </submittedName>
</protein>
<dbReference type="EMBL" id="UOEX01000282">
    <property type="protein sequence ID" value="VAW39468.1"/>
    <property type="molecule type" value="Genomic_DNA"/>
</dbReference>
<feature type="region of interest" description="Disordered" evidence="1">
    <location>
        <begin position="41"/>
        <end position="76"/>
    </location>
</feature>
<sequence>RRTGRGFVRIPTKDIVYNIKVISTDTPSTTKVIEKIIEVEKAPAPPQPEATVTAQPPPAAPPAPAAPAETPPVSAPYKDDYYQQVLTSIGDELKQPEAEAPESWDATLNGLQDLSEMANELQEVLRTINPVAASSESANDSATAIKKIISMINNAGGEAPASTTTITRYLFNFDAVFQTIYELCTNETVKEHVQKARAKAEEIFDKNKFYDLISPRAASLKEDDGFLSFPMSDIFSSLLGSCSDKKTANLLKKMAQQQADIFLDQFLPLEVPPTEEASVSAPAAKSKEPVDNTKLLNLIKEKLTAINLSPSAGDASDMTEAIGDAINIAASISYDAQEIKKTAAVAGKFIGLPLKRIAVLIKALQDIKEETPALTPAEGLAQAHKAADNFTSQESSSLKEELTPEPEEIDDEDAGSGEASQDDIDRLLEEMG</sequence>